<dbReference type="PANTHER" id="PTHR12011:SF347">
    <property type="entry name" value="FI21270P1-RELATED"/>
    <property type="match status" value="1"/>
</dbReference>
<dbReference type="Proteomes" id="UP001381693">
    <property type="component" value="Unassembled WGS sequence"/>
</dbReference>
<accession>A0AAN8W9M5</accession>
<keyword evidence="2 6" id="KW-0812">Transmembrane</keyword>
<dbReference type="Pfam" id="PF00002">
    <property type="entry name" value="7tm_2"/>
    <property type="match status" value="1"/>
</dbReference>
<evidence type="ECO:0000256" key="3">
    <source>
        <dbReference type="ARBA" id="ARBA00022989"/>
    </source>
</evidence>
<evidence type="ECO:0000256" key="5">
    <source>
        <dbReference type="SAM" id="MobiDB-lite"/>
    </source>
</evidence>
<dbReference type="EMBL" id="JAXCGZ010023286">
    <property type="protein sequence ID" value="KAK7014431.1"/>
    <property type="molecule type" value="Genomic_DNA"/>
</dbReference>
<feature type="transmembrane region" description="Helical" evidence="6">
    <location>
        <begin position="54"/>
        <end position="76"/>
    </location>
</feature>
<keyword evidence="4 6" id="KW-0472">Membrane</keyword>
<dbReference type="GO" id="GO:0005886">
    <property type="term" value="C:plasma membrane"/>
    <property type="evidence" value="ECO:0007669"/>
    <property type="project" value="TreeGrafter"/>
</dbReference>
<sequence length="246" mass="27186">MILALRSAAKLRTNQQKSFPEQVRLWVKGCFSLNCVLGTTWVFGFLYINTSHVFAYIFTILNASQGLMILVLHCFINDTVRKAIIKSLPTSVAKRLKKQNMIARRQTVAAVDGRSTSPRVSPSATTLNSLTTTPSSSPEGTPPTAPLQRRASGEMERVRGSHLVKRSPQMPNAMNVFPYTNHSMLHGESNVYNIGPTTVEVLIPRIHQSLRNGSQLSNSTQSTFLSGMKSNDHFSISVSRLNNANQ</sequence>
<dbReference type="Gene3D" id="1.20.1070.10">
    <property type="entry name" value="Rhodopsin 7-helix transmembrane proteins"/>
    <property type="match status" value="1"/>
</dbReference>
<gene>
    <name evidence="7" type="ORF">SK128_009957</name>
</gene>
<dbReference type="GO" id="GO:0004930">
    <property type="term" value="F:G protein-coupled receptor activity"/>
    <property type="evidence" value="ECO:0007669"/>
    <property type="project" value="InterPro"/>
</dbReference>
<evidence type="ECO:0000256" key="4">
    <source>
        <dbReference type="ARBA" id="ARBA00023136"/>
    </source>
</evidence>
<protein>
    <submittedName>
        <fullName evidence="7">Uncharacterized protein</fullName>
    </submittedName>
</protein>
<organism evidence="7 8">
    <name type="scientific">Halocaridina rubra</name>
    <name type="common">Hawaiian red shrimp</name>
    <dbReference type="NCBI Taxonomy" id="373956"/>
    <lineage>
        <taxon>Eukaryota</taxon>
        <taxon>Metazoa</taxon>
        <taxon>Ecdysozoa</taxon>
        <taxon>Arthropoda</taxon>
        <taxon>Crustacea</taxon>
        <taxon>Multicrustacea</taxon>
        <taxon>Malacostraca</taxon>
        <taxon>Eumalacostraca</taxon>
        <taxon>Eucarida</taxon>
        <taxon>Decapoda</taxon>
        <taxon>Pleocyemata</taxon>
        <taxon>Caridea</taxon>
        <taxon>Atyoidea</taxon>
        <taxon>Atyidae</taxon>
        <taxon>Halocaridina</taxon>
    </lineage>
</organism>
<dbReference type="InterPro" id="IPR017983">
    <property type="entry name" value="GPCR_2_secretin-like_CS"/>
</dbReference>
<reference evidence="7 8" key="1">
    <citation type="submission" date="2023-11" db="EMBL/GenBank/DDBJ databases">
        <title>Halocaridina rubra genome assembly.</title>
        <authorList>
            <person name="Smith C."/>
        </authorList>
    </citation>
    <scope>NUCLEOTIDE SEQUENCE [LARGE SCALE GENOMIC DNA]</scope>
    <source>
        <strain evidence="7">EP-1</strain>
        <tissue evidence="7">Whole</tissue>
    </source>
</reference>
<keyword evidence="8" id="KW-1185">Reference proteome</keyword>
<dbReference type="PROSITE" id="PS00650">
    <property type="entry name" value="G_PROTEIN_RECEP_F2_2"/>
    <property type="match status" value="1"/>
</dbReference>
<keyword evidence="3 6" id="KW-1133">Transmembrane helix</keyword>
<comment type="subcellular location">
    <subcellularLocation>
        <location evidence="1">Membrane</location>
        <topology evidence="1">Multi-pass membrane protein</topology>
    </subcellularLocation>
</comment>
<name>A0AAN8W9M5_HALRR</name>
<comment type="caution">
    <text evidence="7">The sequence shown here is derived from an EMBL/GenBank/DDBJ whole genome shotgun (WGS) entry which is preliminary data.</text>
</comment>
<evidence type="ECO:0000313" key="7">
    <source>
        <dbReference type="EMBL" id="KAK7014431.1"/>
    </source>
</evidence>
<evidence type="ECO:0000313" key="8">
    <source>
        <dbReference type="Proteomes" id="UP001381693"/>
    </source>
</evidence>
<feature type="compositionally biased region" description="Low complexity" evidence="5">
    <location>
        <begin position="121"/>
        <end position="139"/>
    </location>
</feature>
<dbReference type="AlphaFoldDB" id="A0AAN8W9M5"/>
<evidence type="ECO:0000256" key="2">
    <source>
        <dbReference type="ARBA" id="ARBA00022692"/>
    </source>
</evidence>
<dbReference type="InterPro" id="IPR000832">
    <property type="entry name" value="GPCR_2_secretin-like"/>
</dbReference>
<evidence type="ECO:0000256" key="6">
    <source>
        <dbReference type="SAM" id="Phobius"/>
    </source>
</evidence>
<feature type="transmembrane region" description="Helical" evidence="6">
    <location>
        <begin position="25"/>
        <end position="48"/>
    </location>
</feature>
<dbReference type="PANTHER" id="PTHR12011">
    <property type="entry name" value="ADHESION G-PROTEIN COUPLED RECEPTOR"/>
    <property type="match status" value="1"/>
</dbReference>
<evidence type="ECO:0000256" key="1">
    <source>
        <dbReference type="ARBA" id="ARBA00004141"/>
    </source>
</evidence>
<proteinExistence type="predicted"/>
<feature type="region of interest" description="Disordered" evidence="5">
    <location>
        <begin position="108"/>
        <end position="158"/>
    </location>
</feature>